<evidence type="ECO:0000313" key="2">
    <source>
        <dbReference type="EMBL" id="PNX60629.1"/>
    </source>
</evidence>
<dbReference type="AlphaFoldDB" id="A0A2K3K2V5"/>
<feature type="compositionally biased region" description="Basic residues" evidence="1">
    <location>
        <begin position="101"/>
        <end position="111"/>
    </location>
</feature>
<proteinExistence type="predicted"/>
<accession>A0A2K3K2V5</accession>
<name>A0A2K3K2V5_TRIPR</name>
<protein>
    <submittedName>
        <fullName evidence="2">Phosphoglycerate mutase family protein</fullName>
    </submittedName>
</protein>
<sequence>MHQNVIVMRHGDRIDNFDPLWTSTAARPWDPPLAQQGQDRASQMGRSIQQSLGFPIHRLFVSPFLRCIQTAAEFVISLSAVNNVHGSIISDDIPDDPSNVKVHKPKLMHHA</sequence>
<feature type="region of interest" description="Disordered" evidence="1">
    <location>
        <begin position="92"/>
        <end position="111"/>
    </location>
</feature>
<dbReference type="STRING" id="57577.A0A2K3K2V5"/>
<dbReference type="CDD" id="cd07067">
    <property type="entry name" value="HP_PGM_like"/>
    <property type="match status" value="1"/>
</dbReference>
<reference evidence="2 3" key="1">
    <citation type="journal article" date="2014" name="Am. J. Bot.">
        <title>Genome assembly and annotation for red clover (Trifolium pratense; Fabaceae).</title>
        <authorList>
            <person name="Istvanek J."/>
            <person name="Jaros M."/>
            <person name="Krenek A."/>
            <person name="Repkova J."/>
        </authorList>
    </citation>
    <scope>NUCLEOTIDE SEQUENCE [LARGE SCALE GENOMIC DNA]</scope>
    <source>
        <strain evidence="3">cv. Tatra</strain>
        <tissue evidence="2">Young leaves</tissue>
    </source>
</reference>
<organism evidence="2 3">
    <name type="scientific">Trifolium pratense</name>
    <name type="common">Red clover</name>
    <dbReference type="NCBI Taxonomy" id="57577"/>
    <lineage>
        <taxon>Eukaryota</taxon>
        <taxon>Viridiplantae</taxon>
        <taxon>Streptophyta</taxon>
        <taxon>Embryophyta</taxon>
        <taxon>Tracheophyta</taxon>
        <taxon>Spermatophyta</taxon>
        <taxon>Magnoliopsida</taxon>
        <taxon>eudicotyledons</taxon>
        <taxon>Gunneridae</taxon>
        <taxon>Pentapetalae</taxon>
        <taxon>rosids</taxon>
        <taxon>fabids</taxon>
        <taxon>Fabales</taxon>
        <taxon>Fabaceae</taxon>
        <taxon>Papilionoideae</taxon>
        <taxon>50 kb inversion clade</taxon>
        <taxon>NPAAA clade</taxon>
        <taxon>Hologalegina</taxon>
        <taxon>IRL clade</taxon>
        <taxon>Trifolieae</taxon>
        <taxon>Trifolium</taxon>
    </lineage>
</organism>
<dbReference type="Gene3D" id="3.40.50.1240">
    <property type="entry name" value="Phosphoglycerate mutase-like"/>
    <property type="match status" value="1"/>
</dbReference>
<evidence type="ECO:0000313" key="3">
    <source>
        <dbReference type="Proteomes" id="UP000236291"/>
    </source>
</evidence>
<dbReference type="PANTHER" id="PTHR16469:SF49">
    <property type="entry name" value="PHOSPHOGLYCERATE MUTASE FAMILY PROTEIN"/>
    <property type="match status" value="1"/>
</dbReference>
<dbReference type="InterPro" id="IPR029033">
    <property type="entry name" value="His_PPase_superfam"/>
</dbReference>
<dbReference type="PANTHER" id="PTHR16469">
    <property type="entry name" value="UBIQUITIN-ASSOCIATED AND SH3 DOMAIN-CONTAINING BA-RELATED"/>
    <property type="match status" value="1"/>
</dbReference>
<comment type="caution">
    <text evidence="2">The sequence shown here is derived from an EMBL/GenBank/DDBJ whole genome shotgun (WGS) entry which is preliminary data.</text>
</comment>
<dbReference type="Pfam" id="PF00300">
    <property type="entry name" value="His_Phos_1"/>
    <property type="match status" value="1"/>
</dbReference>
<dbReference type="InterPro" id="IPR051710">
    <property type="entry name" value="Phosphatase_SH3-domain"/>
</dbReference>
<dbReference type="SUPFAM" id="SSF53254">
    <property type="entry name" value="Phosphoglycerate mutase-like"/>
    <property type="match status" value="1"/>
</dbReference>
<gene>
    <name evidence="2" type="ORF">L195_g052028</name>
</gene>
<reference evidence="2 3" key="2">
    <citation type="journal article" date="2017" name="Front. Plant Sci.">
        <title>Gene Classification and Mining of Molecular Markers Useful in Red Clover (Trifolium pratense) Breeding.</title>
        <authorList>
            <person name="Istvanek J."/>
            <person name="Dluhosova J."/>
            <person name="Dluhos P."/>
            <person name="Patkova L."/>
            <person name="Nedelnik J."/>
            <person name="Repkova J."/>
        </authorList>
    </citation>
    <scope>NUCLEOTIDE SEQUENCE [LARGE SCALE GENOMIC DNA]</scope>
    <source>
        <strain evidence="3">cv. Tatra</strain>
        <tissue evidence="2">Young leaves</tissue>
    </source>
</reference>
<evidence type="ECO:0000256" key="1">
    <source>
        <dbReference type="SAM" id="MobiDB-lite"/>
    </source>
</evidence>
<dbReference type="EMBL" id="ASHM01083169">
    <property type="protein sequence ID" value="PNX60629.1"/>
    <property type="molecule type" value="Genomic_DNA"/>
</dbReference>
<dbReference type="InterPro" id="IPR013078">
    <property type="entry name" value="His_Pase_superF_clade-1"/>
</dbReference>
<dbReference type="Proteomes" id="UP000236291">
    <property type="component" value="Unassembled WGS sequence"/>
</dbReference>